<proteinExistence type="predicted"/>
<dbReference type="eggNOG" id="COG4861">
    <property type="taxonomic scope" value="Bacteria"/>
</dbReference>
<evidence type="ECO:0000313" key="1">
    <source>
        <dbReference type="EMBL" id="EXI87595.1"/>
    </source>
</evidence>
<comment type="caution">
    <text evidence="1">The sequence shown here is derived from an EMBL/GenBank/DDBJ whole genome shotgun (WGS) entry which is preliminary data.</text>
</comment>
<name>A0A011QET2_ACCRE</name>
<reference evidence="1" key="1">
    <citation type="submission" date="2014-02" db="EMBL/GenBank/DDBJ databases">
        <title>Expanding our view of genomic diversity in Candidatus Accumulibacter clades.</title>
        <authorList>
            <person name="Skennerton C.T."/>
            <person name="Barr J.J."/>
            <person name="Slater F.R."/>
            <person name="Bond P.L."/>
            <person name="Tyson G.W."/>
        </authorList>
    </citation>
    <scope>NUCLEOTIDE SEQUENCE [LARGE SCALE GENOMIC DNA]</scope>
</reference>
<dbReference type="Pfam" id="PF09952">
    <property type="entry name" value="AbiEi_2"/>
    <property type="match status" value="1"/>
</dbReference>
<accession>A0A011QET2</accession>
<dbReference type="InterPro" id="IPR019238">
    <property type="entry name" value="AbiEi_2"/>
</dbReference>
<sequence length="355" mass="37915">MSEYEQETLLDTVVQALRGHGLTVEVHSPAGDERQASATCLTISKGRSGHDFMALVKGRLTPESLGAVLAQLRHASGGGRPSPLLLTPCVTAPLADQLREQEQPFADGAGNAYLEGGGLFVFVSGRKLRSRDFAARASRRFPIARLKVLFALLCDPQLAAAPYRSIAAAADVALGSLPAVVADLQQHGALVVTGKQRCLVASKRLLDEWAQGYALGLRGKTLSDRYLARHFDDWRAWSLNPAHARWGGEAAAALLLGELMPNGRTPGVLTLYGDKLPARLLAEQGIEAAGPAAYEHLVELRKPFWGASLLAGDEAAATVPLALTYADLLATGNARCIEAAEMIYNMRLAGRFPPH</sequence>
<evidence type="ECO:0000313" key="2">
    <source>
        <dbReference type="Proteomes" id="UP000022141"/>
    </source>
</evidence>
<dbReference type="STRING" id="1454004.AW11_02459"/>
<keyword evidence="2" id="KW-1185">Reference proteome</keyword>
<dbReference type="EMBL" id="JEMY01000033">
    <property type="protein sequence ID" value="EXI87595.1"/>
    <property type="molecule type" value="Genomic_DNA"/>
</dbReference>
<organism evidence="1 2">
    <name type="scientific">Accumulibacter regalis</name>
    <dbReference type="NCBI Taxonomy" id="522306"/>
    <lineage>
        <taxon>Bacteria</taxon>
        <taxon>Pseudomonadati</taxon>
        <taxon>Pseudomonadota</taxon>
        <taxon>Betaproteobacteria</taxon>
        <taxon>Candidatus Accumulibacter</taxon>
    </lineage>
</organism>
<dbReference type="PATRIC" id="fig|1454004.3.peg.2541"/>
<dbReference type="AlphaFoldDB" id="A0A011QET2"/>
<dbReference type="Proteomes" id="UP000022141">
    <property type="component" value="Unassembled WGS sequence"/>
</dbReference>
<gene>
    <name evidence="1" type="ORF">AW11_02459</name>
</gene>
<protein>
    <submittedName>
        <fullName evidence="1">Uncharacterized protein</fullName>
    </submittedName>
</protein>